<dbReference type="GO" id="GO:1990404">
    <property type="term" value="F:NAD+-protein mono-ADP-ribosyltransferase activity"/>
    <property type="evidence" value="ECO:0007669"/>
    <property type="project" value="TreeGrafter"/>
</dbReference>
<keyword evidence="10" id="KW-1185">Reference proteome</keyword>
<evidence type="ECO:0000256" key="5">
    <source>
        <dbReference type="ARBA" id="ARBA00023242"/>
    </source>
</evidence>
<comment type="caution">
    <text evidence="9">The sequence shown here is derived from an EMBL/GenBank/DDBJ whole genome shotgun (WGS) entry which is preliminary data.</text>
</comment>
<dbReference type="GO" id="GO:0044389">
    <property type="term" value="F:ubiquitin-like protein ligase binding"/>
    <property type="evidence" value="ECO:0007669"/>
    <property type="project" value="TreeGrafter"/>
</dbReference>
<dbReference type="Pfam" id="PF01661">
    <property type="entry name" value="Macro"/>
    <property type="match status" value="2"/>
</dbReference>
<dbReference type="AlphaFoldDB" id="A0A8S3SQ48"/>
<evidence type="ECO:0000256" key="2">
    <source>
        <dbReference type="ARBA" id="ARBA00022676"/>
    </source>
</evidence>
<evidence type="ECO:0000313" key="9">
    <source>
        <dbReference type="EMBL" id="CAG2222955.1"/>
    </source>
</evidence>
<dbReference type="GO" id="GO:0070212">
    <property type="term" value="P:protein poly-ADP-ribosylation"/>
    <property type="evidence" value="ECO:0007669"/>
    <property type="project" value="TreeGrafter"/>
</dbReference>
<organism evidence="9 10">
    <name type="scientific">Mytilus edulis</name>
    <name type="common">Blue mussel</name>
    <dbReference type="NCBI Taxonomy" id="6550"/>
    <lineage>
        <taxon>Eukaryota</taxon>
        <taxon>Metazoa</taxon>
        <taxon>Spiralia</taxon>
        <taxon>Lophotrochozoa</taxon>
        <taxon>Mollusca</taxon>
        <taxon>Bivalvia</taxon>
        <taxon>Autobranchia</taxon>
        <taxon>Pteriomorphia</taxon>
        <taxon>Mytilida</taxon>
        <taxon>Mytiloidea</taxon>
        <taxon>Mytilidae</taxon>
        <taxon>Mytilinae</taxon>
        <taxon>Mytilus</taxon>
    </lineage>
</organism>
<accession>A0A8S3SQ48</accession>
<evidence type="ECO:0000256" key="3">
    <source>
        <dbReference type="ARBA" id="ARBA00022679"/>
    </source>
</evidence>
<keyword evidence="2 9" id="KW-0328">Glycosyltransferase</keyword>
<dbReference type="GO" id="GO:0060335">
    <property type="term" value="P:positive regulation of type II interferon-mediated signaling pathway"/>
    <property type="evidence" value="ECO:0007669"/>
    <property type="project" value="TreeGrafter"/>
</dbReference>
<comment type="subcellular location">
    <subcellularLocation>
        <location evidence="1">Nucleus</location>
    </subcellularLocation>
</comment>
<dbReference type="Gene3D" id="3.40.220.10">
    <property type="entry name" value="Leucine Aminopeptidase, subunit E, domain 1"/>
    <property type="match status" value="2"/>
</dbReference>
<evidence type="ECO:0000259" key="8">
    <source>
        <dbReference type="PROSITE" id="PS51154"/>
    </source>
</evidence>
<dbReference type="GO" id="GO:0003714">
    <property type="term" value="F:transcription corepressor activity"/>
    <property type="evidence" value="ECO:0007669"/>
    <property type="project" value="TreeGrafter"/>
</dbReference>
<protein>
    <submittedName>
        <fullName evidence="9">PARP10_14_15</fullName>
        <ecNumber evidence="9">2.4.2.30</ecNumber>
    </submittedName>
</protein>
<dbReference type="GO" id="GO:0005634">
    <property type="term" value="C:nucleus"/>
    <property type="evidence" value="ECO:0007669"/>
    <property type="project" value="UniProtKB-SubCell"/>
</dbReference>
<keyword evidence="5" id="KW-0539">Nucleus</keyword>
<dbReference type="PANTHER" id="PTHR14453">
    <property type="entry name" value="PARP/ZINC FINGER CCCH TYPE DOMAIN CONTAINING PROTEIN"/>
    <property type="match status" value="1"/>
</dbReference>
<sequence>METNGKRKKSLINAAKTKKPGVESGWVIATEKPKMHILYLKGPVHLADVDTVLCPVTDQFMPLGTSASLIKEEETDKGVVSDSTVQNLAQKIIDHLTQNGYQSFGLSLACKDIVGWKEFSFSLVAHMWKYSGSLKLPIRLCCFAEHSDIFANLDEYLSNVVKIEKLLDPVVLEHSDMQVFKESSISIRVHEGSILDFDDKILKNLMTRCLKEAAERKYESIAFPALGTGTLGYPPCLVAKTMFDAVYEFGRTRKGKALKEVHFVLFGDKEFVQLFRNIIEWKKSAKRENTEFGNYGFIFHLHAFIVYCIRIKNIKLDLPPRYILFLERDLETRVIVSDRAYIRNLSYNELRVVMTEKEDNGIPLQTHVNALLYELKGLRDSVDQVNVINRSKKQPTRHNYIKVVRLFITSDEYCAFENEYASSNRRNDEVVGSKPNVKDVMKTVMQDMSSIEEKILIDKAKEELEKYKETEICLEMNEDDYTALLYITSEDTWRGDVRHFSYARGKATLQLETSANVEKLANCIESEINKIHQLASSEVVPPKNFKINFQHFNQKLKMLNKASKYEQAQQAKYMVEVNLGMVQQGGGRRNRKFASPDEIGPGPVASPSSSTEVTIRGGLNFKTREGILVYVYSAGIGNLKVDTLVNAANRDLMHGGGIAYHISSAAGYALDKECDNYVQSNGPLSVGTCCSTTAGNLPYKSIIHAVGPMWHSYQHDRKQHCLDDLKKTILSALEEAESHKFRSIAIPSISSGIFGVPKELCAKQYFRAVVEYSGSSPSSSVREIHFIDKDRGMCNLVQKTFEKEFGYKGQQM</sequence>
<feature type="domain" description="Macro" evidence="8">
    <location>
        <begin position="1"/>
        <end position="282"/>
    </location>
</feature>
<name>A0A8S3SQ48_MYTED</name>
<evidence type="ECO:0000256" key="7">
    <source>
        <dbReference type="SAM" id="MobiDB-lite"/>
    </source>
</evidence>
<keyword evidence="3 9" id="KW-0808">Transferase</keyword>
<feature type="coiled-coil region" evidence="6">
    <location>
        <begin position="450"/>
        <end position="477"/>
    </location>
</feature>
<dbReference type="SMART" id="SM00506">
    <property type="entry name" value="A1pp"/>
    <property type="match status" value="1"/>
</dbReference>
<dbReference type="SUPFAM" id="SSF52949">
    <property type="entry name" value="Macro domain-like"/>
    <property type="match status" value="2"/>
</dbReference>
<evidence type="ECO:0000256" key="4">
    <source>
        <dbReference type="ARBA" id="ARBA00023027"/>
    </source>
</evidence>
<dbReference type="GO" id="GO:0005737">
    <property type="term" value="C:cytoplasm"/>
    <property type="evidence" value="ECO:0007669"/>
    <property type="project" value="TreeGrafter"/>
</dbReference>
<feature type="domain" description="Macro" evidence="8">
    <location>
        <begin position="616"/>
        <end position="805"/>
    </location>
</feature>
<evidence type="ECO:0000313" key="10">
    <source>
        <dbReference type="Proteomes" id="UP000683360"/>
    </source>
</evidence>
<dbReference type="PANTHER" id="PTHR14453:SF102">
    <property type="entry name" value="PROTEIN MONO-ADP-RIBOSYLTRANSFERASE PARP14-LIKE"/>
    <property type="match status" value="1"/>
</dbReference>
<dbReference type="EMBL" id="CAJPWZ010001770">
    <property type="protein sequence ID" value="CAG2222955.1"/>
    <property type="molecule type" value="Genomic_DNA"/>
</dbReference>
<dbReference type="CDD" id="cd02907">
    <property type="entry name" value="Macro_Af1521_BAL-like"/>
    <property type="match status" value="1"/>
</dbReference>
<keyword evidence="4" id="KW-0520">NAD</keyword>
<reference evidence="9" key="1">
    <citation type="submission" date="2021-03" db="EMBL/GenBank/DDBJ databases">
        <authorList>
            <person name="Bekaert M."/>
        </authorList>
    </citation>
    <scope>NUCLEOTIDE SEQUENCE</scope>
</reference>
<gene>
    <name evidence="9" type="ORF">MEDL_36254</name>
</gene>
<evidence type="ECO:0000256" key="6">
    <source>
        <dbReference type="SAM" id="Coils"/>
    </source>
</evidence>
<dbReference type="OrthoDB" id="6133115at2759"/>
<proteinExistence type="predicted"/>
<dbReference type="EC" id="2.4.2.30" evidence="9"/>
<feature type="region of interest" description="Disordered" evidence="7">
    <location>
        <begin position="586"/>
        <end position="610"/>
    </location>
</feature>
<dbReference type="InterPro" id="IPR002589">
    <property type="entry name" value="Macro_dom"/>
</dbReference>
<dbReference type="GO" id="GO:0010629">
    <property type="term" value="P:negative regulation of gene expression"/>
    <property type="evidence" value="ECO:0007669"/>
    <property type="project" value="TreeGrafter"/>
</dbReference>
<dbReference type="InterPro" id="IPR052056">
    <property type="entry name" value="Mono-ARTD/PARP"/>
</dbReference>
<dbReference type="GO" id="GO:0003950">
    <property type="term" value="F:NAD+ poly-ADP-ribosyltransferase activity"/>
    <property type="evidence" value="ECO:0007669"/>
    <property type="project" value="UniProtKB-EC"/>
</dbReference>
<dbReference type="Proteomes" id="UP000683360">
    <property type="component" value="Unassembled WGS sequence"/>
</dbReference>
<dbReference type="InterPro" id="IPR043472">
    <property type="entry name" value="Macro_dom-like"/>
</dbReference>
<evidence type="ECO:0000256" key="1">
    <source>
        <dbReference type="ARBA" id="ARBA00004123"/>
    </source>
</evidence>
<keyword evidence="6" id="KW-0175">Coiled coil</keyword>
<dbReference type="PROSITE" id="PS51154">
    <property type="entry name" value="MACRO"/>
    <property type="match status" value="2"/>
</dbReference>